<organism evidence="1 2">
    <name type="scientific">Lysobacter soyae</name>
    <dbReference type="NCBI Taxonomy" id="2764185"/>
    <lineage>
        <taxon>Bacteria</taxon>
        <taxon>Pseudomonadati</taxon>
        <taxon>Pseudomonadota</taxon>
        <taxon>Gammaproteobacteria</taxon>
        <taxon>Lysobacterales</taxon>
        <taxon>Lysobacteraceae</taxon>
        <taxon>Lysobacter</taxon>
    </lineage>
</organism>
<dbReference type="EMBL" id="CP080544">
    <property type="protein sequence ID" value="QYR53751.1"/>
    <property type="molecule type" value="Genomic_DNA"/>
</dbReference>
<name>A0ABX8WSF1_9GAMM</name>
<proteinExistence type="predicted"/>
<protein>
    <recommendedName>
        <fullName evidence="3">PE-PGRS family protein</fullName>
    </recommendedName>
</protein>
<keyword evidence="2" id="KW-1185">Reference proteome</keyword>
<accession>A0ABX8WSF1</accession>
<gene>
    <name evidence="1" type="ORF">H8L67_04530</name>
</gene>
<dbReference type="RefSeq" id="WP_220380558.1">
    <property type="nucleotide sequence ID" value="NZ_CP080544.1"/>
</dbReference>
<dbReference type="InterPro" id="IPR011044">
    <property type="entry name" value="Quino_amine_DH_bsu"/>
</dbReference>
<sequence>MRRLLFVSTVSLGLLVACKQGVPVGDGVQLVGISTNKALDETSGIAASRLDPNRLWVLDDSGNPPNLYAITPGGSDIGTWHVEGADKKDWEDIASFSDHGKNWLLVADTGDNGGIRKRVRLLFIEEPSLGDKPGVLKPARIVDVVWPNGPRDCEAVAVDLTRREVVLITKKRQPPLVYTVPLDVEDGETVTAKLIANLPHVPRPSAKDIANNPKLAKLSVQVTAADISPDGLSLAVLTYRHLLLYKRATAKTSWARATEQRAPQELSMPLLPQPEALGWATDGQSLYVSGEISPTLIYRLHP</sequence>
<evidence type="ECO:0000313" key="1">
    <source>
        <dbReference type="EMBL" id="QYR53751.1"/>
    </source>
</evidence>
<evidence type="ECO:0008006" key="3">
    <source>
        <dbReference type="Google" id="ProtNLM"/>
    </source>
</evidence>
<dbReference type="SUPFAM" id="SSF50969">
    <property type="entry name" value="YVTN repeat-like/Quinoprotein amine dehydrogenase"/>
    <property type="match status" value="1"/>
</dbReference>
<dbReference type="PROSITE" id="PS51257">
    <property type="entry name" value="PROKAR_LIPOPROTEIN"/>
    <property type="match status" value="1"/>
</dbReference>
<evidence type="ECO:0000313" key="2">
    <source>
        <dbReference type="Proteomes" id="UP000824755"/>
    </source>
</evidence>
<reference evidence="1 2" key="1">
    <citation type="submission" date="2021-08" db="EMBL/GenBank/DDBJ databases">
        <title>Lysobacter sp. strain CJ11 Genome sequencing and assembly.</title>
        <authorList>
            <person name="Kim I."/>
        </authorList>
    </citation>
    <scope>NUCLEOTIDE SEQUENCE [LARGE SCALE GENOMIC DNA]</scope>
    <source>
        <strain evidence="1 2">CJ11</strain>
    </source>
</reference>
<dbReference type="Proteomes" id="UP000824755">
    <property type="component" value="Chromosome"/>
</dbReference>